<dbReference type="EMBL" id="DSPX01000168">
    <property type="protein sequence ID" value="HGG02227.1"/>
    <property type="molecule type" value="Genomic_DNA"/>
</dbReference>
<dbReference type="GO" id="GO:0008881">
    <property type="term" value="F:glutamate racemase activity"/>
    <property type="evidence" value="ECO:0007669"/>
    <property type="project" value="UniProtKB-UniRule"/>
</dbReference>
<reference evidence="8" key="1">
    <citation type="journal article" date="2020" name="mSystems">
        <title>Genome- and Community-Level Interaction Insights into Carbon Utilization and Element Cycling Functions of Hydrothermarchaeota in Hydrothermal Sediment.</title>
        <authorList>
            <person name="Zhou Z."/>
            <person name="Liu Y."/>
            <person name="Xu W."/>
            <person name="Pan J."/>
            <person name="Luo Z.H."/>
            <person name="Li M."/>
        </authorList>
    </citation>
    <scope>NUCLEOTIDE SEQUENCE [LARGE SCALE GENOMIC DNA]</scope>
    <source>
        <strain evidence="8">SpSt-374</strain>
    </source>
</reference>
<evidence type="ECO:0000256" key="5">
    <source>
        <dbReference type="ARBA" id="ARBA00023235"/>
    </source>
</evidence>
<evidence type="ECO:0000256" key="4">
    <source>
        <dbReference type="ARBA" id="ARBA00022984"/>
    </source>
</evidence>
<dbReference type="FunFam" id="3.40.50.1860:FF:000001">
    <property type="entry name" value="Glutamate racemase"/>
    <property type="match status" value="1"/>
</dbReference>
<gene>
    <name evidence="7" type="primary">murI</name>
    <name evidence="8" type="ORF">ENR15_16675</name>
</gene>
<comment type="pathway">
    <text evidence="7">Cell wall biogenesis; peptidoglycan biosynthesis.</text>
</comment>
<comment type="similarity">
    <text evidence="7">Belongs to the aspartate/glutamate racemases family.</text>
</comment>
<feature type="binding site" evidence="7">
    <location>
        <begin position="119"/>
        <end position="120"/>
    </location>
    <ligand>
        <name>substrate</name>
    </ligand>
</feature>
<name>A0A7C3ZZ26_9CYAN</name>
<feature type="binding site" evidence="7">
    <location>
        <begin position="151"/>
        <end position="152"/>
    </location>
    <ligand>
        <name>substrate</name>
    </ligand>
</feature>
<dbReference type="AlphaFoldDB" id="A0A7C3ZZ26"/>
<evidence type="ECO:0000256" key="1">
    <source>
        <dbReference type="ARBA" id="ARBA00001602"/>
    </source>
</evidence>
<evidence type="ECO:0000256" key="2">
    <source>
        <dbReference type="ARBA" id="ARBA00013090"/>
    </source>
</evidence>
<evidence type="ECO:0000256" key="7">
    <source>
        <dbReference type="HAMAP-Rule" id="MF_00258"/>
    </source>
</evidence>
<comment type="function">
    <text evidence="7">Provides the (R)-glutamate required for cell wall biosynthesis.</text>
</comment>
<keyword evidence="4 7" id="KW-0573">Peptidoglycan synthesis</keyword>
<keyword evidence="3 7" id="KW-0133">Cell shape</keyword>
<keyword evidence="5 7" id="KW-0413">Isomerase</keyword>
<protein>
    <recommendedName>
        <fullName evidence="2 7">Glutamate racemase</fullName>
        <ecNumber evidence="2 7">5.1.1.3</ecNumber>
    </recommendedName>
</protein>
<dbReference type="InterPro" id="IPR033134">
    <property type="entry name" value="Asp/Glu_racemase_AS_2"/>
</dbReference>
<dbReference type="SUPFAM" id="SSF53681">
    <property type="entry name" value="Aspartate/glutamate racemase"/>
    <property type="match status" value="2"/>
</dbReference>
<comment type="caution">
    <text evidence="8">The sequence shown here is derived from an EMBL/GenBank/DDBJ whole genome shotgun (WGS) entry which is preliminary data.</text>
</comment>
<dbReference type="InterPro" id="IPR015942">
    <property type="entry name" value="Asp/Glu/hydantoin_racemase"/>
</dbReference>
<dbReference type="Pfam" id="PF01177">
    <property type="entry name" value="Asp_Glu_race"/>
    <property type="match status" value="1"/>
</dbReference>
<sequence>MGCCFSRLTSTNNPIAISIKPEGRSPVSNFSASYPGNWLTTDEPYPPLDGAIGGQSELLSHLRDAPHHPLGQGEGNNPQIPRIGLFDSGLGGLTVLREIYRQLPDESILYFGDTARLPYGNRTPGEIVQFMREILGWMVPQGIKMAIVACNTSSALALETVRSEFNIPILGLILPGARAAVEQGRRIGVIATPATAASNAYRRAIQEIEPATLVWQVGCPEFVPLIEADRISDPYTTEVAREYLAPLLMQQIDTLIYGCTHYPFLEPVIKEILPPEVRLVDPAAHVVAAAVKELEFAGIRETRPPLATRFCVSGSPEEFARRAFTWLGFTPTVEQVELGTAEELPEAKEPAS</sequence>
<feature type="binding site" evidence="7">
    <location>
        <begin position="87"/>
        <end position="88"/>
    </location>
    <ligand>
        <name>substrate</name>
    </ligand>
</feature>
<proteinExistence type="inferred from homology"/>
<dbReference type="GO" id="GO:0008360">
    <property type="term" value="P:regulation of cell shape"/>
    <property type="evidence" value="ECO:0007669"/>
    <property type="project" value="UniProtKB-KW"/>
</dbReference>
<dbReference type="NCBIfam" id="TIGR00067">
    <property type="entry name" value="glut_race"/>
    <property type="match status" value="1"/>
</dbReference>
<dbReference type="PANTHER" id="PTHR21198">
    <property type="entry name" value="GLUTAMATE RACEMASE"/>
    <property type="match status" value="1"/>
</dbReference>
<accession>A0A7C3ZZ26</accession>
<dbReference type="PROSITE" id="PS00923">
    <property type="entry name" value="ASP_GLU_RACEMASE_1"/>
    <property type="match status" value="1"/>
</dbReference>
<dbReference type="EC" id="5.1.1.3" evidence="2 7"/>
<dbReference type="UniPathway" id="UPA00219"/>
<organism evidence="8">
    <name type="scientific">Planktothricoides sp. SpSt-374</name>
    <dbReference type="NCBI Taxonomy" id="2282167"/>
    <lineage>
        <taxon>Bacteria</taxon>
        <taxon>Bacillati</taxon>
        <taxon>Cyanobacteriota</taxon>
        <taxon>Cyanophyceae</taxon>
        <taxon>Oscillatoriophycideae</taxon>
        <taxon>Oscillatoriales</taxon>
        <taxon>Oscillatoriaceae</taxon>
        <taxon>Planktothricoides</taxon>
    </lineage>
</organism>
<evidence type="ECO:0000256" key="6">
    <source>
        <dbReference type="ARBA" id="ARBA00023316"/>
    </source>
</evidence>
<keyword evidence="6 7" id="KW-0961">Cell wall biogenesis/degradation</keyword>
<evidence type="ECO:0000313" key="8">
    <source>
        <dbReference type="EMBL" id="HGG02227.1"/>
    </source>
</evidence>
<dbReference type="HAMAP" id="MF_00258">
    <property type="entry name" value="Glu_racemase"/>
    <property type="match status" value="1"/>
</dbReference>
<evidence type="ECO:0000256" key="3">
    <source>
        <dbReference type="ARBA" id="ARBA00022960"/>
    </source>
</evidence>
<dbReference type="Gene3D" id="3.40.50.1860">
    <property type="match status" value="2"/>
</dbReference>
<dbReference type="InterPro" id="IPR018187">
    <property type="entry name" value="Asp/Glu_racemase_AS_1"/>
</dbReference>
<dbReference type="GO" id="GO:0071555">
    <property type="term" value="P:cell wall organization"/>
    <property type="evidence" value="ECO:0007669"/>
    <property type="project" value="UniProtKB-KW"/>
</dbReference>
<feature type="active site" description="Proton donor/acceptor" evidence="7">
    <location>
        <position position="150"/>
    </location>
</feature>
<comment type="catalytic activity">
    <reaction evidence="1 7">
        <text>L-glutamate = D-glutamate</text>
        <dbReference type="Rhea" id="RHEA:12813"/>
        <dbReference type="ChEBI" id="CHEBI:29985"/>
        <dbReference type="ChEBI" id="CHEBI:29986"/>
        <dbReference type="EC" id="5.1.1.3"/>
    </reaction>
</comment>
<feature type="binding site" evidence="7">
    <location>
        <begin position="260"/>
        <end position="261"/>
    </location>
    <ligand>
        <name>substrate</name>
    </ligand>
</feature>
<dbReference type="InterPro" id="IPR004391">
    <property type="entry name" value="Glu_race"/>
</dbReference>
<dbReference type="PANTHER" id="PTHR21198:SF2">
    <property type="entry name" value="GLUTAMATE RACEMASE"/>
    <property type="match status" value="1"/>
</dbReference>
<dbReference type="PROSITE" id="PS00924">
    <property type="entry name" value="ASP_GLU_RACEMASE_2"/>
    <property type="match status" value="1"/>
</dbReference>
<dbReference type="GO" id="GO:0009252">
    <property type="term" value="P:peptidoglycan biosynthetic process"/>
    <property type="evidence" value="ECO:0007669"/>
    <property type="project" value="UniProtKB-UniRule"/>
</dbReference>
<dbReference type="InterPro" id="IPR001920">
    <property type="entry name" value="Asp/Glu_race"/>
</dbReference>
<feature type="active site" description="Proton donor/acceptor" evidence="7">
    <location>
        <position position="259"/>
    </location>
</feature>